<dbReference type="Proteomes" id="UP001595872">
    <property type="component" value="Unassembled WGS sequence"/>
</dbReference>
<organism evidence="1 2">
    <name type="scientific">Actinomadura gamaensis</name>
    <dbReference type="NCBI Taxonomy" id="1763541"/>
    <lineage>
        <taxon>Bacteria</taxon>
        <taxon>Bacillati</taxon>
        <taxon>Actinomycetota</taxon>
        <taxon>Actinomycetes</taxon>
        <taxon>Streptosporangiales</taxon>
        <taxon>Thermomonosporaceae</taxon>
        <taxon>Actinomadura</taxon>
    </lineage>
</organism>
<dbReference type="EMBL" id="JBHSIT010000011">
    <property type="protein sequence ID" value="MFC4912269.1"/>
    <property type="molecule type" value="Genomic_DNA"/>
</dbReference>
<comment type="caution">
    <text evidence="1">The sequence shown here is derived from an EMBL/GenBank/DDBJ whole genome shotgun (WGS) entry which is preliminary data.</text>
</comment>
<dbReference type="RefSeq" id="WP_378261995.1">
    <property type="nucleotide sequence ID" value="NZ_JBHSIT010000011.1"/>
</dbReference>
<sequence>MSELSGTRFKVSAEPGARALEVQTWQRADDGGRWWFCWGGTVWLCEADNPTDALVQIKGALKRIMSPWSPPEDAGVSGVAS</sequence>
<evidence type="ECO:0000313" key="2">
    <source>
        <dbReference type="Proteomes" id="UP001595872"/>
    </source>
</evidence>
<gene>
    <name evidence="1" type="ORF">ACFPCY_33560</name>
</gene>
<reference evidence="2" key="1">
    <citation type="journal article" date="2019" name="Int. J. Syst. Evol. Microbiol.">
        <title>The Global Catalogue of Microorganisms (GCM) 10K type strain sequencing project: providing services to taxonomists for standard genome sequencing and annotation.</title>
        <authorList>
            <consortium name="The Broad Institute Genomics Platform"/>
            <consortium name="The Broad Institute Genome Sequencing Center for Infectious Disease"/>
            <person name="Wu L."/>
            <person name="Ma J."/>
        </authorList>
    </citation>
    <scope>NUCLEOTIDE SEQUENCE [LARGE SCALE GENOMIC DNA]</scope>
    <source>
        <strain evidence="2">KLKA75</strain>
    </source>
</reference>
<name>A0ABV9U8V4_9ACTN</name>
<accession>A0ABV9U8V4</accession>
<proteinExistence type="predicted"/>
<keyword evidence="2" id="KW-1185">Reference proteome</keyword>
<protein>
    <submittedName>
        <fullName evidence="1">Uncharacterized protein</fullName>
    </submittedName>
</protein>
<evidence type="ECO:0000313" key="1">
    <source>
        <dbReference type="EMBL" id="MFC4912269.1"/>
    </source>
</evidence>